<dbReference type="GO" id="GO:0005634">
    <property type="term" value="C:nucleus"/>
    <property type="evidence" value="ECO:0007669"/>
    <property type="project" value="TreeGrafter"/>
</dbReference>
<dbReference type="PANTHER" id="PTHR24345">
    <property type="entry name" value="SERINE/THREONINE-PROTEIN KINASE PLK"/>
    <property type="match status" value="1"/>
</dbReference>
<keyword evidence="3" id="KW-0547">Nucleotide-binding</keyword>
<dbReference type="SMART" id="SM00220">
    <property type="entry name" value="S_TKc"/>
    <property type="match status" value="1"/>
</dbReference>
<name>A0A8S1RDV4_9CILI</name>
<dbReference type="GO" id="GO:0004674">
    <property type="term" value="F:protein serine/threonine kinase activity"/>
    <property type="evidence" value="ECO:0007669"/>
    <property type="project" value="UniProtKB-KW"/>
</dbReference>
<evidence type="ECO:0000313" key="7">
    <source>
        <dbReference type="EMBL" id="CAD8126451.1"/>
    </source>
</evidence>
<accession>A0A8S1RDV4</accession>
<sequence>MDQNSGDKQYIQGILKNQEGQIIEYKFERGQLLQQTQFGDFYKFSNIDLQEVLIAKIIPKSKITTNRIKQQVLQEIRIYQKITHQNILKFCGTFEDKDYLYILLEDFQQSLCDYLRQQKNISEDKAILYFAQIVDALYYLHENNIMHRDLKLSNIYFTKDQQLKIGGFNYAIQLEQKQERRKSICGTSQYLAPDILQNEDGYSLKVDIWYLGIILYRLLYSVHPFQADDIKSAYQNIKTTKYKLREEVKISQNIKDLIDQLLNADPNKRPSIEKIREFCQVLN</sequence>
<feature type="domain" description="Protein kinase" evidence="6">
    <location>
        <begin position="27"/>
        <end position="283"/>
    </location>
</feature>
<protein>
    <recommendedName>
        <fullName evidence="6">Protein kinase domain-containing protein</fullName>
    </recommendedName>
</protein>
<keyword evidence="8" id="KW-1185">Reference proteome</keyword>
<dbReference type="GO" id="GO:0005524">
    <property type="term" value="F:ATP binding"/>
    <property type="evidence" value="ECO:0007669"/>
    <property type="project" value="UniProtKB-KW"/>
</dbReference>
<evidence type="ECO:0000259" key="6">
    <source>
        <dbReference type="PROSITE" id="PS50011"/>
    </source>
</evidence>
<comment type="caution">
    <text evidence="7">The sequence shown here is derived from an EMBL/GenBank/DDBJ whole genome shotgun (WGS) entry which is preliminary data.</text>
</comment>
<dbReference type="AlphaFoldDB" id="A0A8S1RDV4"/>
<keyword evidence="5" id="KW-0067">ATP-binding</keyword>
<evidence type="ECO:0000256" key="5">
    <source>
        <dbReference type="ARBA" id="ARBA00022840"/>
    </source>
</evidence>
<keyword evidence="2" id="KW-0808">Transferase</keyword>
<evidence type="ECO:0000256" key="3">
    <source>
        <dbReference type="ARBA" id="ARBA00022741"/>
    </source>
</evidence>
<dbReference type="InterPro" id="IPR000719">
    <property type="entry name" value="Prot_kinase_dom"/>
</dbReference>
<reference evidence="7" key="1">
    <citation type="submission" date="2021-01" db="EMBL/GenBank/DDBJ databases">
        <authorList>
            <consortium name="Genoscope - CEA"/>
            <person name="William W."/>
        </authorList>
    </citation>
    <scope>NUCLEOTIDE SEQUENCE</scope>
</reference>
<dbReference type="Pfam" id="PF00069">
    <property type="entry name" value="Pkinase"/>
    <property type="match status" value="1"/>
</dbReference>
<evidence type="ECO:0000256" key="1">
    <source>
        <dbReference type="ARBA" id="ARBA00022527"/>
    </source>
</evidence>
<dbReference type="PANTHER" id="PTHR24345:SF0">
    <property type="entry name" value="CELL CYCLE SERINE_THREONINE-PROTEIN KINASE CDC5_MSD2"/>
    <property type="match status" value="1"/>
</dbReference>
<evidence type="ECO:0000313" key="8">
    <source>
        <dbReference type="Proteomes" id="UP000692954"/>
    </source>
</evidence>
<dbReference type="PIRSF" id="PIRSF000654">
    <property type="entry name" value="Integrin-linked_kinase"/>
    <property type="match status" value="1"/>
</dbReference>
<dbReference type="InterPro" id="IPR008271">
    <property type="entry name" value="Ser/Thr_kinase_AS"/>
</dbReference>
<dbReference type="PROSITE" id="PS00108">
    <property type="entry name" value="PROTEIN_KINASE_ST"/>
    <property type="match status" value="1"/>
</dbReference>
<proteinExistence type="predicted"/>
<gene>
    <name evidence="7" type="ORF">PSON_ATCC_30995.1.T1670087</name>
</gene>
<dbReference type="OrthoDB" id="408964at2759"/>
<evidence type="ECO:0000256" key="2">
    <source>
        <dbReference type="ARBA" id="ARBA00022679"/>
    </source>
</evidence>
<keyword evidence="4" id="KW-0418">Kinase</keyword>
<dbReference type="PROSITE" id="PS50011">
    <property type="entry name" value="PROTEIN_KINASE_DOM"/>
    <property type="match status" value="1"/>
</dbReference>
<dbReference type="EMBL" id="CAJJDN010000167">
    <property type="protein sequence ID" value="CAD8126451.1"/>
    <property type="molecule type" value="Genomic_DNA"/>
</dbReference>
<keyword evidence="1" id="KW-0723">Serine/threonine-protein kinase</keyword>
<evidence type="ECO:0000256" key="4">
    <source>
        <dbReference type="ARBA" id="ARBA00022777"/>
    </source>
</evidence>
<organism evidence="7 8">
    <name type="scientific">Paramecium sonneborni</name>
    <dbReference type="NCBI Taxonomy" id="65129"/>
    <lineage>
        <taxon>Eukaryota</taxon>
        <taxon>Sar</taxon>
        <taxon>Alveolata</taxon>
        <taxon>Ciliophora</taxon>
        <taxon>Intramacronucleata</taxon>
        <taxon>Oligohymenophorea</taxon>
        <taxon>Peniculida</taxon>
        <taxon>Parameciidae</taxon>
        <taxon>Paramecium</taxon>
    </lineage>
</organism>
<dbReference type="Proteomes" id="UP000692954">
    <property type="component" value="Unassembled WGS sequence"/>
</dbReference>